<protein>
    <submittedName>
        <fullName evidence="3">Amidohydrolase family protein</fullName>
    </submittedName>
    <submittedName>
        <fullName evidence="4">Putative D-aminoacylase</fullName>
        <ecNumber evidence="4">3.5.1.81</ecNumber>
    </submittedName>
</protein>
<dbReference type="AlphaFoldDB" id="A0A069AJS0"/>
<keyword evidence="4" id="KW-0378">Hydrolase</keyword>
<dbReference type="Gene3D" id="3.20.20.140">
    <property type="entry name" value="Metal-dependent hydrolases"/>
    <property type="match status" value="2"/>
</dbReference>
<dbReference type="EMBL" id="LK932411">
    <property type="protein sequence ID" value="CDS89244.1"/>
    <property type="molecule type" value="Genomic_DNA"/>
</dbReference>
<reference evidence="4" key="1">
    <citation type="submission" date="2014-07" db="EMBL/GenBank/DDBJ databases">
        <authorList>
            <person name="Monot Marc"/>
        </authorList>
    </citation>
    <scope>NUCLEOTIDE SEQUENCE</scope>
    <source>
        <strain evidence="4">7032989</strain>
        <strain evidence="3">7032994</strain>
    </source>
</reference>
<feature type="domain" description="Amidohydrolase 3" evidence="1">
    <location>
        <begin position="45"/>
        <end position="222"/>
    </location>
</feature>
<sequence>MIYDLILKNGFIIDGTGNPGFYGDIAIKDNLIAKIDSKINSNTNKEIDCCGKVITPGFIDPHVHEEIVAILDGKFEKFLKQGVTTTINGNCGHSITPYSSENVYEYMYKNGLLLEEEKKYLIDKNKCWNNFTEYCDLISKSGISVNMGFLLGHGTIRWSVMGGSKDRPPTEKEKNEITDIINDGMKSGAFGISTGLAYIPSKYADIDELVDIARQIKEYDGIYTSHIRDYIGRYNAVKEAIEVGQKSGARVQVSHLSPVEIEAFDEILKARYNGVEIMVDTVPRSSGHCMKKKRVIQFIMAISSSLFELGINGVMDALRNEEGRTLILKEAFILGDRGSIILLNTKDINMEKKSIREIATQKGIDEDKLLLDLLLDGDEELIFCLGGMYRADFPDKLHDDKIIDNPFVMVGSDCLFSVGGDMSWFELQRRGAFPIFFNMYRKSGVRLEEIVRRVTSLPARQFKIKNRGILKEGLIADIAVIDMDNYSYPRSEDIDFSKPQLLANGVEYVIVNGKIALENGEITENKCGEVLKR</sequence>
<dbReference type="Gene3D" id="2.30.40.10">
    <property type="entry name" value="Urease, subunit C, domain 1"/>
    <property type="match status" value="1"/>
</dbReference>
<evidence type="ECO:0000313" key="4">
    <source>
        <dbReference type="EMBL" id="CDS95015.1"/>
    </source>
</evidence>
<dbReference type="PANTHER" id="PTHR11647:SF1">
    <property type="entry name" value="COLLAPSIN RESPONSE MEDIATOR PROTEIN"/>
    <property type="match status" value="1"/>
</dbReference>
<dbReference type="RefSeq" id="WP_021367253.1">
    <property type="nucleotide sequence ID" value="NZ_BBYB01000112.1"/>
</dbReference>
<proteinExistence type="predicted"/>
<dbReference type="GO" id="GO:0047420">
    <property type="term" value="F:N-acyl-D-amino-acid deacylase activity"/>
    <property type="evidence" value="ECO:0007669"/>
    <property type="project" value="UniProtKB-EC"/>
</dbReference>
<evidence type="ECO:0000313" key="3">
    <source>
        <dbReference type="EMBL" id="CDS89244.1"/>
    </source>
</evidence>
<dbReference type="InterPro" id="IPR032466">
    <property type="entry name" value="Metal_Hydrolase"/>
</dbReference>
<dbReference type="EMBL" id="LK932525">
    <property type="protein sequence ID" value="CDS88639.1"/>
    <property type="molecule type" value="Genomic_DNA"/>
</dbReference>
<dbReference type="InterPro" id="IPR013108">
    <property type="entry name" value="Amidohydro_3"/>
</dbReference>
<dbReference type="EC" id="3.5.1.81" evidence="4"/>
<dbReference type="SUPFAM" id="SSF51556">
    <property type="entry name" value="Metallo-dependent hydrolases"/>
    <property type="match status" value="1"/>
</dbReference>
<evidence type="ECO:0000313" key="2">
    <source>
        <dbReference type="EMBL" id="CDS88639.1"/>
    </source>
</evidence>
<dbReference type="PANTHER" id="PTHR11647">
    <property type="entry name" value="HYDRANTOINASE/DIHYDROPYRIMIDINASE FAMILY MEMBER"/>
    <property type="match status" value="1"/>
</dbReference>
<dbReference type="InterPro" id="IPR011059">
    <property type="entry name" value="Metal-dep_hydrolase_composite"/>
</dbReference>
<dbReference type="InterPro" id="IPR050378">
    <property type="entry name" value="Metallo-dep_Hydrolases_sf"/>
</dbReference>
<accession>A0A069AJS0</accession>
<evidence type="ECO:0000259" key="1">
    <source>
        <dbReference type="Pfam" id="PF07969"/>
    </source>
</evidence>
<gene>
    <name evidence="4" type="ORF">BN1095_20124</name>
    <name evidence="2" type="ORF">BN1096_700080</name>
    <name evidence="3" type="ORF">BN1097_710082</name>
</gene>
<organism evidence="4">
    <name type="scientific">Clostridioides difficile</name>
    <name type="common">Peptoclostridium difficile</name>
    <dbReference type="NCBI Taxonomy" id="1496"/>
    <lineage>
        <taxon>Bacteria</taxon>
        <taxon>Bacillati</taxon>
        <taxon>Bacillota</taxon>
        <taxon>Clostridia</taxon>
        <taxon>Peptostreptococcales</taxon>
        <taxon>Peptostreptococcaceae</taxon>
        <taxon>Clostridioides</taxon>
    </lineage>
</organism>
<name>A0A069AJS0_CLODI</name>
<dbReference type="Pfam" id="PF07969">
    <property type="entry name" value="Amidohydro_3"/>
    <property type="match status" value="2"/>
</dbReference>
<dbReference type="EMBL" id="LK932849">
    <property type="protein sequence ID" value="CDS95015.1"/>
    <property type="molecule type" value="Genomic_DNA"/>
</dbReference>
<feature type="domain" description="Amidohydrolase 3" evidence="1">
    <location>
        <begin position="443"/>
        <end position="515"/>
    </location>
</feature>
<dbReference type="SUPFAM" id="SSF51338">
    <property type="entry name" value="Composite domain of metallo-dependent hydrolases"/>
    <property type="match status" value="1"/>
</dbReference>